<dbReference type="Pfam" id="PF00106">
    <property type="entry name" value="adh_short"/>
    <property type="match status" value="1"/>
</dbReference>
<gene>
    <name evidence="6" type="ORF">RM445_22965</name>
</gene>
<evidence type="ECO:0000256" key="2">
    <source>
        <dbReference type="ARBA" id="ARBA00023002"/>
    </source>
</evidence>
<dbReference type="InterPro" id="IPR057326">
    <property type="entry name" value="KR_dom"/>
</dbReference>
<dbReference type="PROSITE" id="PS00061">
    <property type="entry name" value="ADH_SHORT"/>
    <property type="match status" value="1"/>
</dbReference>
<evidence type="ECO:0000256" key="3">
    <source>
        <dbReference type="RuleBase" id="RU000363"/>
    </source>
</evidence>
<dbReference type="InterPro" id="IPR020904">
    <property type="entry name" value="Sc_DH/Rdtase_CS"/>
</dbReference>
<dbReference type="EMBL" id="JAVREJ010000018">
    <property type="protein sequence ID" value="MDT0352392.1"/>
    <property type="molecule type" value="Genomic_DNA"/>
</dbReference>
<dbReference type="SMART" id="SM00822">
    <property type="entry name" value="PKS_KR"/>
    <property type="match status" value="1"/>
</dbReference>
<dbReference type="PANTHER" id="PTHR44196">
    <property type="entry name" value="DEHYDROGENASE/REDUCTASE SDR FAMILY MEMBER 7B"/>
    <property type="match status" value="1"/>
</dbReference>
<dbReference type="InterPro" id="IPR036291">
    <property type="entry name" value="NAD(P)-bd_dom_sf"/>
</dbReference>
<dbReference type="RefSeq" id="WP_311558898.1">
    <property type="nucleotide sequence ID" value="NZ_JAVREJ010000018.1"/>
</dbReference>
<sequence>MQLKPVAAQVVVVMGASSGIGRATALRFAEQGAKVVVAARGEPGLTSLVAEIEAAGGTATAVVADVTDPAQMEAVADRAVDAYGRLDTWVHMAGVLLVAGFDDTTPEEFARVLHVNLLGQVHGAKAALPHLRRDGGAFISMSSMGSQRGIPLQTAYCSSKHGIDGFLEALRVELQRDGVPVSITQIMPGTINTPLFDNARTKMGVKPVAPPPAYPARVVADAIVHAAAHPVRDLVVGGAAKTLITVEKFAPRVVDALLRRVGYEIHDTGERKPADAPDNLDAPLTVNDTVEGTVGGVTLRHSAYTWLAMHKPVRSTVRTLTRPLTGRRTGSSRAGGAATAAARRAFRPTAAGR</sequence>
<dbReference type="Gene3D" id="3.40.50.720">
    <property type="entry name" value="NAD(P)-binding Rossmann-like Domain"/>
    <property type="match status" value="1"/>
</dbReference>
<evidence type="ECO:0000313" key="7">
    <source>
        <dbReference type="Proteomes" id="UP001183202"/>
    </source>
</evidence>
<evidence type="ECO:0000256" key="1">
    <source>
        <dbReference type="ARBA" id="ARBA00006484"/>
    </source>
</evidence>
<dbReference type="Proteomes" id="UP001183202">
    <property type="component" value="Unassembled WGS sequence"/>
</dbReference>
<dbReference type="PRINTS" id="PR00080">
    <property type="entry name" value="SDRFAMILY"/>
</dbReference>
<protein>
    <submittedName>
        <fullName evidence="6">SDR family oxidoreductase</fullName>
    </submittedName>
</protein>
<feature type="region of interest" description="Disordered" evidence="4">
    <location>
        <begin position="324"/>
        <end position="353"/>
    </location>
</feature>
<dbReference type="PRINTS" id="PR00081">
    <property type="entry name" value="GDHRDH"/>
</dbReference>
<dbReference type="NCBIfam" id="NF005495">
    <property type="entry name" value="PRK07109.1"/>
    <property type="match status" value="1"/>
</dbReference>
<dbReference type="PANTHER" id="PTHR44196:SF1">
    <property type="entry name" value="DEHYDROGENASE_REDUCTASE SDR FAMILY MEMBER 7B"/>
    <property type="match status" value="1"/>
</dbReference>
<evidence type="ECO:0000259" key="5">
    <source>
        <dbReference type="SMART" id="SM00822"/>
    </source>
</evidence>
<comment type="caution">
    <text evidence="6">The sequence shown here is derived from an EMBL/GenBank/DDBJ whole genome shotgun (WGS) entry which is preliminary data.</text>
</comment>
<keyword evidence="7" id="KW-1185">Reference proteome</keyword>
<comment type="similarity">
    <text evidence="1 3">Belongs to the short-chain dehydrogenases/reductases (SDR) family.</text>
</comment>
<dbReference type="InterPro" id="IPR002347">
    <property type="entry name" value="SDR_fam"/>
</dbReference>
<dbReference type="SUPFAM" id="SSF51735">
    <property type="entry name" value="NAD(P)-binding Rossmann-fold domains"/>
    <property type="match status" value="1"/>
</dbReference>
<reference evidence="7" key="1">
    <citation type="submission" date="2023-07" db="EMBL/GenBank/DDBJ databases">
        <title>30 novel species of actinomycetes from the DSMZ collection.</title>
        <authorList>
            <person name="Nouioui I."/>
        </authorList>
    </citation>
    <scope>NUCLEOTIDE SEQUENCE [LARGE SCALE GENOMIC DNA]</scope>
    <source>
        <strain evidence="7">DSM 45834</strain>
    </source>
</reference>
<evidence type="ECO:0000313" key="6">
    <source>
        <dbReference type="EMBL" id="MDT0352392.1"/>
    </source>
</evidence>
<proteinExistence type="inferred from homology"/>
<name>A0ABU2NFM7_9PSEU</name>
<evidence type="ECO:0000256" key="4">
    <source>
        <dbReference type="SAM" id="MobiDB-lite"/>
    </source>
</evidence>
<feature type="domain" description="Ketoreductase" evidence="5">
    <location>
        <begin position="9"/>
        <end position="194"/>
    </location>
</feature>
<keyword evidence="2" id="KW-0560">Oxidoreductase</keyword>
<accession>A0ABU2NFM7</accession>
<organism evidence="6 7">
    <name type="scientific">Pseudonocardia charpentierae</name>
    <dbReference type="NCBI Taxonomy" id="3075545"/>
    <lineage>
        <taxon>Bacteria</taxon>
        <taxon>Bacillati</taxon>
        <taxon>Actinomycetota</taxon>
        <taxon>Actinomycetes</taxon>
        <taxon>Pseudonocardiales</taxon>
        <taxon>Pseudonocardiaceae</taxon>
        <taxon>Pseudonocardia</taxon>
    </lineage>
</organism>